<dbReference type="PANTHER" id="PTHR42188:SF1">
    <property type="entry name" value="23S RRNA-SPECIFIC ENDONUCLEASE VAPC20"/>
    <property type="match status" value="1"/>
</dbReference>
<accession>A0AAJ0XF01</accession>
<name>A0AAJ0XF01_HALSE</name>
<evidence type="ECO:0008006" key="3">
    <source>
        <dbReference type="Google" id="ProtNLM"/>
    </source>
</evidence>
<dbReference type="InterPro" id="IPR039018">
    <property type="entry name" value="VapC20-like"/>
</dbReference>
<dbReference type="InterPro" id="IPR029060">
    <property type="entry name" value="PIN-like_dom_sf"/>
</dbReference>
<evidence type="ECO:0000313" key="1">
    <source>
        <dbReference type="EMBL" id="MBK5930479.1"/>
    </source>
</evidence>
<dbReference type="RefSeq" id="WP_201244913.1">
    <property type="nucleotide sequence ID" value="NZ_NHSF01000054.1"/>
</dbReference>
<dbReference type="AlphaFoldDB" id="A0AAJ0XF01"/>
<reference evidence="1" key="2">
    <citation type="journal article" date="2020" name="Microorganisms">
        <title>Osmotic Adaptation and Compatible Solute Biosynthesis of Phototrophic Bacteria as Revealed from Genome Analyses.</title>
        <authorList>
            <person name="Imhoff J.F."/>
            <person name="Rahn T."/>
            <person name="Kunzel S."/>
            <person name="Keller A."/>
            <person name="Neulinger S.C."/>
        </authorList>
    </citation>
    <scope>NUCLEOTIDE SEQUENCE</scope>
    <source>
        <strain evidence="1">DSM 4395</strain>
    </source>
</reference>
<dbReference type="GO" id="GO:0016075">
    <property type="term" value="P:rRNA catabolic process"/>
    <property type="evidence" value="ECO:0007669"/>
    <property type="project" value="TreeGrafter"/>
</dbReference>
<evidence type="ECO:0000313" key="2">
    <source>
        <dbReference type="Proteomes" id="UP001296967"/>
    </source>
</evidence>
<comment type="caution">
    <text evidence="1">The sequence shown here is derived from an EMBL/GenBank/DDBJ whole genome shotgun (WGS) entry which is preliminary data.</text>
</comment>
<sequence>MSRSVLADTGPLYAAVDPDDQHHKRSQEQLNDLANQGMSVVIAYPILSEAYSLILYRLGFASASNWIDDMRAGSAWVNPSPQDYRDATLLVARYPDQSITLFDATLAILASRLSLPVWTYDHHFDSMRVPVWR</sequence>
<dbReference type="EMBL" id="NHSF01000054">
    <property type="protein sequence ID" value="MBK5930479.1"/>
    <property type="molecule type" value="Genomic_DNA"/>
</dbReference>
<proteinExistence type="predicted"/>
<keyword evidence="2" id="KW-1185">Reference proteome</keyword>
<dbReference type="Gene3D" id="3.40.50.1010">
    <property type="entry name" value="5'-nuclease"/>
    <property type="match status" value="1"/>
</dbReference>
<dbReference type="Proteomes" id="UP001296967">
    <property type="component" value="Unassembled WGS sequence"/>
</dbReference>
<protein>
    <recommendedName>
        <fullName evidence="3">PIN domain-containing protein</fullName>
    </recommendedName>
</protein>
<dbReference type="GO" id="GO:0004521">
    <property type="term" value="F:RNA endonuclease activity"/>
    <property type="evidence" value="ECO:0007669"/>
    <property type="project" value="InterPro"/>
</dbReference>
<organism evidence="1 2">
    <name type="scientific">Halochromatium salexigens</name>
    <name type="common">Chromatium salexigens</name>
    <dbReference type="NCBI Taxonomy" id="49447"/>
    <lineage>
        <taxon>Bacteria</taxon>
        <taxon>Pseudomonadati</taxon>
        <taxon>Pseudomonadota</taxon>
        <taxon>Gammaproteobacteria</taxon>
        <taxon>Chromatiales</taxon>
        <taxon>Chromatiaceae</taxon>
        <taxon>Halochromatium</taxon>
    </lineage>
</organism>
<dbReference type="SUPFAM" id="SSF88723">
    <property type="entry name" value="PIN domain-like"/>
    <property type="match status" value="1"/>
</dbReference>
<reference evidence="1" key="1">
    <citation type="submission" date="2017-05" db="EMBL/GenBank/DDBJ databases">
        <authorList>
            <person name="Imhoff J.F."/>
            <person name="Rahn T."/>
            <person name="Kuenzel S."/>
            <person name="Neulinger S.C."/>
        </authorList>
    </citation>
    <scope>NUCLEOTIDE SEQUENCE</scope>
    <source>
        <strain evidence="1">DSM 4395</strain>
    </source>
</reference>
<gene>
    <name evidence="1" type="ORF">CCR82_08085</name>
</gene>
<dbReference type="PANTHER" id="PTHR42188">
    <property type="entry name" value="23S RRNA-SPECIFIC ENDONUCLEASE VAPC20"/>
    <property type="match status" value="1"/>
</dbReference>